<evidence type="ECO:0000256" key="1">
    <source>
        <dbReference type="SAM" id="SignalP"/>
    </source>
</evidence>
<dbReference type="PANTHER" id="PTHR37530">
    <property type="entry name" value="OUTER MEMBRANE PROTEIN SLP"/>
    <property type="match status" value="1"/>
</dbReference>
<keyword evidence="1" id="KW-0732">Signal</keyword>
<gene>
    <name evidence="2" type="ordered locus">Tola_1073</name>
</gene>
<organism evidence="2 3">
    <name type="scientific">Tolumonas auensis (strain DSM 9187 / NBRC 110442 / TA 4)</name>
    <dbReference type="NCBI Taxonomy" id="595494"/>
    <lineage>
        <taxon>Bacteria</taxon>
        <taxon>Pseudomonadati</taxon>
        <taxon>Pseudomonadota</taxon>
        <taxon>Gammaproteobacteria</taxon>
        <taxon>Aeromonadales</taxon>
        <taxon>Aeromonadaceae</taxon>
        <taxon>Tolumonas</taxon>
    </lineage>
</organism>
<dbReference type="STRING" id="595494.Tola_1073"/>
<dbReference type="EMBL" id="CP001616">
    <property type="protein sequence ID" value="ACQ92699.1"/>
    <property type="molecule type" value="Genomic_DNA"/>
</dbReference>
<dbReference type="HOGENOM" id="CLU_100924_1_0_6"/>
<dbReference type="Proteomes" id="UP000009073">
    <property type="component" value="Chromosome"/>
</dbReference>
<dbReference type="PROSITE" id="PS51257">
    <property type="entry name" value="PROKAR_LIPOPROTEIN"/>
    <property type="match status" value="1"/>
</dbReference>
<dbReference type="GO" id="GO:0019867">
    <property type="term" value="C:outer membrane"/>
    <property type="evidence" value="ECO:0007669"/>
    <property type="project" value="InterPro"/>
</dbReference>
<sequence length="170" mass="19205">MKWIACFLALFLTACANNKTGYYADDSVLIRQQFAQMAQLNNPQGWQVKWSGVIAQTRNLASGTEVEVVYLPLAYNGIPQQAEQSPGRFIAVFPQLLDPVLYAKGRSITVSGATALSREGKIGDMPYRFAVLNATQHKLWPVVKEVEVRYEDPLFDDGFYFHHHRTIVPR</sequence>
<protein>
    <submittedName>
        <fullName evidence="2">Outer membrane lipoprotein Slp</fullName>
    </submittedName>
</protein>
<evidence type="ECO:0000313" key="3">
    <source>
        <dbReference type="Proteomes" id="UP000009073"/>
    </source>
</evidence>
<dbReference type="eggNOG" id="COG3065">
    <property type="taxonomic scope" value="Bacteria"/>
</dbReference>
<keyword evidence="2" id="KW-0449">Lipoprotein</keyword>
<keyword evidence="3" id="KW-1185">Reference proteome</keyword>
<dbReference type="OrthoDB" id="5295757at2"/>
<reference evidence="2 3" key="2">
    <citation type="journal article" date="2011" name="Stand. Genomic Sci.">
        <title>Complete genome sequence of Tolumonas auensis type strain (TA 4).</title>
        <authorList>
            <person name="Chertkov O."/>
            <person name="Copeland A."/>
            <person name="Lucas S."/>
            <person name="Lapidus A."/>
            <person name="Berry K.W."/>
            <person name="Detter J.C."/>
            <person name="Del Rio T.G."/>
            <person name="Hammon N."/>
            <person name="Dalin E."/>
            <person name="Tice H."/>
            <person name="Pitluck S."/>
            <person name="Richardson P."/>
            <person name="Bruce D."/>
            <person name="Goodwin L."/>
            <person name="Han C."/>
            <person name="Tapia R."/>
            <person name="Saunders E."/>
            <person name="Schmutz J."/>
            <person name="Brettin T."/>
            <person name="Larimer F."/>
            <person name="Land M."/>
            <person name="Hauser L."/>
            <person name="Spring S."/>
            <person name="Rohde M."/>
            <person name="Kyrpides N.C."/>
            <person name="Ivanova N."/>
            <person name="Goker M."/>
            <person name="Beller H.R."/>
            <person name="Klenk H.P."/>
            <person name="Woyke T."/>
        </authorList>
    </citation>
    <scope>NUCLEOTIDE SEQUENCE [LARGE SCALE GENOMIC DNA]</scope>
    <source>
        <strain evidence="3">DSM 9187 / TA4</strain>
    </source>
</reference>
<dbReference type="Pfam" id="PF03843">
    <property type="entry name" value="Slp"/>
    <property type="match status" value="1"/>
</dbReference>
<dbReference type="KEGG" id="tau:Tola_1073"/>
<proteinExistence type="predicted"/>
<evidence type="ECO:0000313" key="2">
    <source>
        <dbReference type="EMBL" id="ACQ92699.1"/>
    </source>
</evidence>
<dbReference type="RefSeq" id="WP_012729298.1">
    <property type="nucleotide sequence ID" value="NC_012691.1"/>
</dbReference>
<accession>C4LDA3</accession>
<name>C4LDA3_TOLAT</name>
<dbReference type="AlphaFoldDB" id="C4LDA3"/>
<dbReference type="InterPro" id="IPR004658">
    <property type="entry name" value="OMP_Slp"/>
</dbReference>
<feature type="signal peptide" evidence="1">
    <location>
        <begin position="1"/>
        <end position="18"/>
    </location>
</feature>
<dbReference type="PANTHER" id="PTHR37530:SF1">
    <property type="entry name" value="OUTER MEMBRANE PROTEIN SLP"/>
    <property type="match status" value="1"/>
</dbReference>
<dbReference type="PIRSF" id="PIRSF004982">
    <property type="entry name" value="SlP"/>
    <property type="match status" value="1"/>
</dbReference>
<reference evidence="3" key="1">
    <citation type="submission" date="2009-05" db="EMBL/GenBank/DDBJ databases">
        <title>Complete sequence of Tolumonas auensis DSM 9187.</title>
        <authorList>
            <consortium name="US DOE Joint Genome Institute"/>
            <person name="Lucas S."/>
            <person name="Copeland A."/>
            <person name="Lapidus A."/>
            <person name="Glavina del Rio T."/>
            <person name="Tice H."/>
            <person name="Bruce D."/>
            <person name="Goodwin L."/>
            <person name="Pitluck S."/>
            <person name="Chertkov O."/>
            <person name="Brettin T."/>
            <person name="Detter J.C."/>
            <person name="Han C."/>
            <person name="Larimer F."/>
            <person name="Land M."/>
            <person name="Hauser L."/>
            <person name="Kyrpides N."/>
            <person name="Mikhailova N."/>
            <person name="Spring S."/>
            <person name="Beller H."/>
        </authorList>
    </citation>
    <scope>NUCLEOTIDE SEQUENCE [LARGE SCALE GENOMIC DNA]</scope>
    <source>
        <strain evidence="3">DSM 9187 / TA4</strain>
    </source>
</reference>
<feature type="chain" id="PRO_5002939115" evidence="1">
    <location>
        <begin position="19"/>
        <end position="170"/>
    </location>
</feature>